<proteinExistence type="predicted"/>
<evidence type="ECO:0000313" key="1">
    <source>
        <dbReference type="EMBL" id="CAG8675026.1"/>
    </source>
</evidence>
<organism evidence="1 2">
    <name type="scientific">Acaulospora morrowiae</name>
    <dbReference type="NCBI Taxonomy" id="94023"/>
    <lineage>
        <taxon>Eukaryota</taxon>
        <taxon>Fungi</taxon>
        <taxon>Fungi incertae sedis</taxon>
        <taxon>Mucoromycota</taxon>
        <taxon>Glomeromycotina</taxon>
        <taxon>Glomeromycetes</taxon>
        <taxon>Diversisporales</taxon>
        <taxon>Acaulosporaceae</taxon>
        <taxon>Acaulospora</taxon>
    </lineage>
</organism>
<dbReference type="EMBL" id="CAJVPV010013115">
    <property type="protein sequence ID" value="CAG8675026.1"/>
    <property type="molecule type" value="Genomic_DNA"/>
</dbReference>
<evidence type="ECO:0000313" key="2">
    <source>
        <dbReference type="Proteomes" id="UP000789342"/>
    </source>
</evidence>
<name>A0A9N9HH29_9GLOM</name>
<dbReference type="OrthoDB" id="2305365at2759"/>
<keyword evidence="2" id="KW-1185">Reference proteome</keyword>
<sequence>MSYISPEPRIMGSKFSKFHISLETRDIDNFFKDLPASKWSLGTYVNGIIEGPDSDLTFDQLLTNFIESFEHIKKLLSIPLSIFHF</sequence>
<dbReference type="Proteomes" id="UP000789342">
    <property type="component" value="Unassembled WGS sequence"/>
</dbReference>
<dbReference type="AlphaFoldDB" id="A0A9N9HH29"/>
<reference evidence="1" key="1">
    <citation type="submission" date="2021-06" db="EMBL/GenBank/DDBJ databases">
        <authorList>
            <person name="Kallberg Y."/>
            <person name="Tangrot J."/>
            <person name="Rosling A."/>
        </authorList>
    </citation>
    <scope>NUCLEOTIDE SEQUENCE</scope>
    <source>
        <strain evidence="1">CL551</strain>
    </source>
</reference>
<comment type="caution">
    <text evidence="1">The sequence shown here is derived from an EMBL/GenBank/DDBJ whole genome shotgun (WGS) entry which is preliminary data.</text>
</comment>
<protein>
    <submittedName>
        <fullName evidence="1">12454_t:CDS:1</fullName>
    </submittedName>
</protein>
<accession>A0A9N9HH29</accession>
<gene>
    <name evidence="1" type="ORF">AMORRO_LOCUS10988</name>
</gene>
<feature type="non-terminal residue" evidence="1">
    <location>
        <position position="85"/>
    </location>
</feature>